<organism evidence="1 2">
    <name type="scientific">Candidatus Falkowbacteria bacterium RBG_13_39_14</name>
    <dbReference type="NCBI Taxonomy" id="1797985"/>
    <lineage>
        <taxon>Bacteria</taxon>
        <taxon>Candidatus Falkowiibacteriota</taxon>
    </lineage>
</organism>
<evidence type="ECO:0000313" key="2">
    <source>
        <dbReference type="Proteomes" id="UP000178323"/>
    </source>
</evidence>
<sequence length="96" mass="10863">MWLGGKEGRMKTGELKLVSFFVIKEDLLVEGKTAIQIVRERGGYVKTLQSGGIPHRKAFWDLVEFHPELAGNPTEAEKLYDAEAEDFLKKITDLNL</sequence>
<proteinExistence type="predicted"/>
<gene>
    <name evidence="1" type="ORF">A2Y83_02940</name>
</gene>
<dbReference type="AlphaFoldDB" id="A0A1F5S0U1"/>
<reference evidence="1 2" key="1">
    <citation type="journal article" date="2016" name="Nat. Commun.">
        <title>Thousands of microbial genomes shed light on interconnected biogeochemical processes in an aquifer system.</title>
        <authorList>
            <person name="Anantharaman K."/>
            <person name="Brown C.T."/>
            <person name="Hug L.A."/>
            <person name="Sharon I."/>
            <person name="Castelle C.J."/>
            <person name="Probst A.J."/>
            <person name="Thomas B.C."/>
            <person name="Singh A."/>
            <person name="Wilkins M.J."/>
            <person name="Karaoz U."/>
            <person name="Brodie E.L."/>
            <person name="Williams K.H."/>
            <person name="Hubbard S.S."/>
            <person name="Banfield J.F."/>
        </authorList>
    </citation>
    <scope>NUCLEOTIDE SEQUENCE [LARGE SCALE GENOMIC DNA]</scope>
</reference>
<accession>A0A1F5S0U1</accession>
<dbReference type="EMBL" id="MFFS01000098">
    <property type="protein sequence ID" value="OGF20305.1"/>
    <property type="molecule type" value="Genomic_DNA"/>
</dbReference>
<protein>
    <submittedName>
        <fullName evidence="1">Uncharacterized protein</fullName>
    </submittedName>
</protein>
<dbReference type="Proteomes" id="UP000178323">
    <property type="component" value="Unassembled WGS sequence"/>
</dbReference>
<evidence type="ECO:0000313" key="1">
    <source>
        <dbReference type="EMBL" id="OGF20305.1"/>
    </source>
</evidence>
<name>A0A1F5S0U1_9BACT</name>
<comment type="caution">
    <text evidence="1">The sequence shown here is derived from an EMBL/GenBank/DDBJ whole genome shotgun (WGS) entry which is preliminary data.</text>
</comment>